<feature type="transmembrane region" description="Helical" evidence="1">
    <location>
        <begin position="92"/>
        <end position="111"/>
    </location>
</feature>
<keyword evidence="1" id="KW-1133">Transmembrane helix</keyword>
<protein>
    <submittedName>
        <fullName evidence="2">Uncharacterized protein</fullName>
    </submittedName>
</protein>
<dbReference type="EMBL" id="JACTVA010000026">
    <property type="protein sequence ID" value="MBC9208086.1"/>
    <property type="molecule type" value="Genomic_DNA"/>
</dbReference>
<feature type="transmembrane region" description="Helical" evidence="1">
    <location>
        <begin position="49"/>
        <end position="72"/>
    </location>
</feature>
<keyword evidence="1" id="KW-0472">Membrane</keyword>
<reference evidence="2 3" key="1">
    <citation type="journal article" date="2013" name="Int. J. Syst. Evol. Microbiol.">
        <title>Roseomonas aerophila sp. nov., isolated from air.</title>
        <authorList>
            <person name="Kim S.J."/>
            <person name="Weon H.Y."/>
            <person name="Ahn J.H."/>
            <person name="Hong S.B."/>
            <person name="Seok S.J."/>
            <person name="Whang K.S."/>
            <person name="Kwon S.W."/>
        </authorList>
    </citation>
    <scope>NUCLEOTIDE SEQUENCE [LARGE SCALE GENOMIC DNA]</scope>
    <source>
        <strain evidence="2 3">NBRC 108923</strain>
    </source>
</reference>
<dbReference type="RefSeq" id="WP_187785249.1">
    <property type="nucleotide sequence ID" value="NZ_JACTVA010000026.1"/>
</dbReference>
<evidence type="ECO:0000256" key="1">
    <source>
        <dbReference type="SAM" id="Phobius"/>
    </source>
</evidence>
<evidence type="ECO:0000313" key="3">
    <source>
        <dbReference type="Proteomes" id="UP000626026"/>
    </source>
</evidence>
<evidence type="ECO:0000313" key="2">
    <source>
        <dbReference type="EMBL" id="MBC9208086.1"/>
    </source>
</evidence>
<keyword evidence="3" id="KW-1185">Reference proteome</keyword>
<name>A0ABR7RNA9_9PROT</name>
<gene>
    <name evidence="2" type="ORF">IBL26_14670</name>
</gene>
<dbReference type="Proteomes" id="UP000626026">
    <property type="component" value="Unassembled WGS sequence"/>
</dbReference>
<comment type="caution">
    <text evidence="2">The sequence shown here is derived from an EMBL/GenBank/DDBJ whole genome shotgun (WGS) entry which is preliminary data.</text>
</comment>
<accession>A0ABR7RNA9</accession>
<proteinExistence type="predicted"/>
<sequence>MRFVLDLSGILVLLTLLVTCGLGGVAVAVVLAAMGWVRWRHGRWSGRALRQLPGALAATALSLFALGVMALVTDSGTPPDVRAVLRALEDAWPLGLLAWLLLLALAWWAGWRACVARWPRRGDAARLGR</sequence>
<keyword evidence="1" id="KW-0812">Transmembrane</keyword>
<feature type="transmembrane region" description="Helical" evidence="1">
    <location>
        <begin position="12"/>
        <end position="37"/>
    </location>
</feature>
<organism evidence="2 3">
    <name type="scientific">Teichococcus aerophilus</name>
    <dbReference type="NCBI Taxonomy" id="1224513"/>
    <lineage>
        <taxon>Bacteria</taxon>
        <taxon>Pseudomonadati</taxon>
        <taxon>Pseudomonadota</taxon>
        <taxon>Alphaproteobacteria</taxon>
        <taxon>Acetobacterales</taxon>
        <taxon>Roseomonadaceae</taxon>
        <taxon>Roseomonas</taxon>
    </lineage>
</organism>